<evidence type="ECO:0000256" key="3">
    <source>
        <dbReference type="ARBA" id="ARBA00022741"/>
    </source>
</evidence>
<dbReference type="InterPro" id="IPR003439">
    <property type="entry name" value="ABC_transporter-like_ATP-bd"/>
</dbReference>
<dbReference type="GO" id="GO:0005524">
    <property type="term" value="F:ATP binding"/>
    <property type="evidence" value="ECO:0007669"/>
    <property type="project" value="UniProtKB-KW"/>
</dbReference>
<evidence type="ECO:0000259" key="8">
    <source>
        <dbReference type="PROSITE" id="PS50893"/>
    </source>
</evidence>
<keyword evidence="2 7" id="KW-0812">Transmembrane</keyword>
<dbReference type="InterPro" id="IPR039421">
    <property type="entry name" value="Type_1_exporter"/>
</dbReference>
<sequence length="565" mass="58562">MTVPPAALLLHRHLRGQWPALRRLAAWSALESLPALASGLVLARAIDHGFLAGRPGTGLAWLAALAALSIVGAVGTGRIYPWLAATVEPMRDSLVRDVVNGALHRMTDRSPDAAGAGASQVTEQAEAVRALLGTALRNVRQLLSAGVAALVGLTLLSPPLALVACLSVTLAVAVFAAFLGLQIRRYRAVVRQAERIGESAAVIVHGVRDVAACAAEDRAARTVGDVIDAQAEALRAYARTRLVRLPVLALGVHLPLLALLVLSPDLTAHHGLTTGEVAGGAVYLVTGLQPGITVLIDTGGTLLLSLAVMLGRLAEICAVPTSPPPSAPGAPDSFDIEVDHLTFAYSPDAEPVLKDASLSVPEGTHLAVVGPSGTGKSTLANLLIGLLHPSQGTVTLGGLEPARLWSAVTLVPQESYVFAGTLRDNLAYLCPHATVPRLDRAVEAIGMAATVERLGGYDAEIPPGGGPLSQGERQQITLARAYLSATPITILDEATSQLDPSAEARAEQALAARGGTLIVIAHRISSAERADLVVLLDGPTPVTGTHATLTKRSPLYAELVGHWHT</sequence>
<feature type="transmembrane region" description="Helical" evidence="7">
    <location>
        <begin position="160"/>
        <end position="181"/>
    </location>
</feature>
<keyword evidence="4 10" id="KW-0067">ATP-binding</keyword>
<feature type="transmembrane region" description="Helical" evidence="7">
    <location>
        <begin position="242"/>
        <end position="262"/>
    </location>
</feature>
<feature type="transmembrane region" description="Helical" evidence="7">
    <location>
        <begin position="58"/>
        <end position="80"/>
    </location>
</feature>
<dbReference type="EMBL" id="BAABAS010000029">
    <property type="protein sequence ID" value="GAA4242241.1"/>
    <property type="molecule type" value="Genomic_DNA"/>
</dbReference>
<keyword evidence="6 7" id="KW-0472">Membrane</keyword>
<dbReference type="InterPro" id="IPR003593">
    <property type="entry name" value="AAA+_ATPase"/>
</dbReference>
<feature type="transmembrane region" description="Helical" evidence="7">
    <location>
        <begin position="24"/>
        <end position="46"/>
    </location>
</feature>
<evidence type="ECO:0000256" key="4">
    <source>
        <dbReference type="ARBA" id="ARBA00022840"/>
    </source>
</evidence>
<evidence type="ECO:0000259" key="9">
    <source>
        <dbReference type="PROSITE" id="PS50929"/>
    </source>
</evidence>
<dbReference type="PROSITE" id="PS50893">
    <property type="entry name" value="ABC_TRANSPORTER_2"/>
    <property type="match status" value="1"/>
</dbReference>
<dbReference type="SUPFAM" id="SSF52540">
    <property type="entry name" value="P-loop containing nucleoside triphosphate hydrolases"/>
    <property type="match status" value="1"/>
</dbReference>
<dbReference type="Proteomes" id="UP001501710">
    <property type="component" value="Unassembled WGS sequence"/>
</dbReference>
<comment type="caution">
    <text evidence="10">The sequence shown here is derived from an EMBL/GenBank/DDBJ whole genome shotgun (WGS) entry which is preliminary data.</text>
</comment>
<dbReference type="InterPro" id="IPR027417">
    <property type="entry name" value="P-loop_NTPase"/>
</dbReference>
<evidence type="ECO:0000256" key="5">
    <source>
        <dbReference type="ARBA" id="ARBA00022989"/>
    </source>
</evidence>
<dbReference type="Gene3D" id="3.40.50.300">
    <property type="entry name" value="P-loop containing nucleotide triphosphate hydrolases"/>
    <property type="match status" value="1"/>
</dbReference>
<keyword evidence="3" id="KW-0547">Nucleotide-binding</keyword>
<reference evidence="11" key="1">
    <citation type="journal article" date="2019" name="Int. J. Syst. Evol. Microbiol.">
        <title>The Global Catalogue of Microorganisms (GCM) 10K type strain sequencing project: providing services to taxonomists for standard genome sequencing and annotation.</title>
        <authorList>
            <consortium name="The Broad Institute Genomics Platform"/>
            <consortium name="The Broad Institute Genome Sequencing Center for Infectious Disease"/>
            <person name="Wu L."/>
            <person name="Ma J."/>
        </authorList>
    </citation>
    <scope>NUCLEOTIDE SEQUENCE [LARGE SCALE GENOMIC DNA]</scope>
    <source>
        <strain evidence="11">JCM 17440</strain>
    </source>
</reference>
<keyword evidence="5 7" id="KW-1133">Transmembrane helix</keyword>
<organism evidence="10 11">
    <name type="scientific">Actinomadura meridiana</name>
    <dbReference type="NCBI Taxonomy" id="559626"/>
    <lineage>
        <taxon>Bacteria</taxon>
        <taxon>Bacillati</taxon>
        <taxon>Actinomycetota</taxon>
        <taxon>Actinomycetes</taxon>
        <taxon>Streptosporangiales</taxon>
        <taxon>Thermomonosporaceae</taxon>
        <taxon>Actinomadura</taxon>
    </lineage>
</organism>
<dbReference type="Gene3D" id="1.20.1560.10">
    <property type="entry name" value="ABC transporter type 1, transmembrane domain"/>
    <property type="match status" value="1"/>
</dbReference>
<feature type="domain" description="ABC transporter" evidence="8">
    <location>
        <begin position="336"/>
        <end position="562"/>
    </location>
</feature>
<evidence type="ECO:0000313" key="10">
    <source>
        <dbReference type="EMBL" id="GAA4242241.1"/>
    </source>
</evidence>
<evidence type="ECO:0000256" key="7">
    <source>
        <dbReference type="SAM" id="Phobius"/>
    </source>
</evidence>
<keyword evidence="11" id="KW-1185">Reference proteome</keyword>
<dbReference type="SMART" id="SM00382">
    <property type="entry name" value="AAA"/>
    <property type="match status" value="1"/>
</dbReference>
<evidence type="ECO:0000256" key="2">
    <source>
        <dbReference type="ARBA" id="ARBA00022692"/>
    </source>
</evidence>
<dbReference type="InterPro" id="IPR011527">
    <property type="entry name" value="ABC1_TM_dom"/>
</dbReference>
<evidence type="ECO:0000256" key="1">
    <source>
        <dbReference type="ARBA" id="ARBA00004651"/>
    </source>
</evidence>
<dbReference type="PROSITE" id="PS50929">
    <property type="entry name" value="ABC_TM1F"/>
    <property type="match status" value="1"/>
</dbReference>
<protein>
    <submittedName>
        <fullName evidence="10">ABC transporter ATP-binding protein</fullName>
    </submittedName>
</protein>
<dbReference type="SUPFAM" id="SSF90123">
    <property type="entry name" value="ABC transporter transmembrane region"/>
    <property type="match status" value="1"/>
</dbReference>
<dbReference type="PANTHER" id="PTHR24221">
    <property type="entry name" value="ATP-BINDING CASSETTE SUB-FAMILY B"/>
    <property type="match status" value="1"/>
</dbReference>
<dbReference type="InterPro" id="IPR036640">
    <property type="entry name" value="ABC1_TM_sf"/>
</dbReference>
<evidence type="ECO:0000256" key="6">
    <source>
        <dbReference type="ARBA" id="ARBA00023136"/>
    </source>
</evidence>
<name>A0ABP8CQN8_9ACTN</name>
<accession>A0ABP8CQN8</accession>
<evidence type="ECO:0000313" key="11">
    <source>
        <dbReference type="Proteomes" id="UP001501710"/>
    </source>
</evidence>
<dbReference type="Pfam" id="PF00005">
    <property type="entry name" value="ABC_tran"/>
    <property type="match status" value="1"/>
</dbReference>
<proteinExistence type="predicted"/>
<dbReference type="RefSeq" id="WP_344907585.1">
    <property type="nucleotide sequence ID" value="NZ_BAABAS010000029.1"/>
</dbReference>
<dbReference type="PANTHER" id="PTHR24221:SF654">
    <property type="entry name" value="ATP-BINDING CASSETTE SUB-FAMILY B MEMBER 6"/>
    <property type="match status" value="1"/>
</dbReference>
<comment type="subcellular location">
    <subcellularLocation>
        <location evidence="1">Cell membrane</location>
        <topology evidence="1">Multi-pass membrane protein</topology>
    </subcellularLocation>
</comment>
<feature type="domain" description="ABC transmembrane type-1" evidence="9">
    <location>
        <begin position="24"/>
        <end position="290"/>
    </location>
</feature>
<gene>
    <name evidence="10" type="ORF">GCM10022254_74580</name>
</gene>